<keyword evidence="7" id="KW-0653">Protein transport</keyword>
<keyword evidence="14" id="KW-0472">Membrane</keyword>
<dbReference type="InterPro" id="IPR027417">
    <property type="entry name" value="P-loop_NTPase"/>
</dbReference>
<evidence type="ECO:0000256" key="12">
    <source>
        <dbReference type="PIRSR" id="PIRSR606689-2"/>
    </source>
</evidence>
<evidence type="ECO:0000256" key="10">
    <source>
        <dbReference type="ARBA" id="ARBA00023288"/>
    </source>
</evidence>
<comment type="similarity">
    <text evidence="2">Belongs to the small GTPase superfamily. Arf family.</text>
</comment>
<dbReference type="SUPFAM" id="SSF52540">
    <property type="entry name" value="P-loop containing nucleoside triphosphate hydrolases"/>
    <property type="match status" value="1"/>
</dbReference>
<dbReference type="GO" id="GO:0003924">
    <property type="term" value="F:GTPase activity"/>
    <property type="evidence" value="ECO:0007669"/>
    <property type="project" value="InterPro"/>
</dbReference>
<dbReference type="GeneID" id="25313109"/>
<dbReference type="FunFam" id="3.40.50.300:FF:000024">
    <property type="entry name" value="ADP-ribosylation factor 1"/>
    <property type="match status" value="1"/>
</dbReference>
<evidence type="ECO:0000256" key="8">
    <source>
        <dbReference type="ARBA" id="ARBA00023034"/>
    </source>
</evidence>
<keyword evidence="9 11" id="KW-0342">GTP-binding</keyword>
<dbReference type="GO" id="GO:0005525">
    <property type="term" value="F:GTP binding"/>
    <property type="evidence" value="ECO:0007669"/>
    <property type="project" value="UniProtKB-KW"/>
</dbReference>
<feature type="binding site" evidence="11">
    <location>
        <begin position="855"/>
        <end position="858"/>
    </location>
    <ligand>
        <name>GTP</name>
        <dbReference type="ChEBI" id="CHEBI:37565"/>
    </ligand>
</feature>
<evidence type="ECO:0000256" key="6">
    <source>
        <dbReference type="ARBA" id="ARBA00022892"/>
    </source>
</evidence>
<dbReference type="RefSeq" id="XP_013331583.1">
    <property type="nucleotide sequence ID" value="XM_013476129.1"/>
</dbReference>
<keyword evidence="5 11" id="KW-0547">Nucleotide-binding</keyword>
<evidence type="ECO:0000256" key="13">
    <source>
        <dbReference type="SAM" id="MobiDB-lite"/>
    </source>
</evidence>
<feature type="binding site" evidence="11">
    <location>
        <begin position="753"/>
        <end position="760"/>
    </location>
    <ligand>
        <name>GTP</name>
        <dbReference type="ChEBI" id="CHEBI:37565"/>
    </ligand>
</feature>
<keyword evidence="6" id="KW-0931">ER-Golgi transport</keyword>
<evidence type="ECO:0000313" key="16">
    <source>
        <dbReference type="Proteomes" id="UP000053958"/>
    </source>
</evidence>
<feature type="binding site" evidence="11">
    <location>
        <position position="799"/>
    </location>
    <ligand>
        <name>GTP</name>
        <dbReference type="ChEBI" id="CHEBI:37565"/>
    </ligand>
</feature>
<dbReference type="GO" id="GO:0005794">
    <property type="term" value="C:Golgi apparatus"/>
    <property type="evidence" value="ECO:0007669"/>
    <property type="project" value="UniProtKB-SubCell"/>
</dbReference>
<dbReference type="AlphaFoldDB" id="A0A0F4Z4E8"/>
<dbReference type="PANTHER" id="PTHR11711">
    <property type="entry name" value="ADP RIBOSYLATION FACTOR-RELATED"/>
    <property type="match status" value="1"/>
</dbReference>
<evidence type="ECO:0000256" key="2">
    <source>
        <dbReference type="ARBA" id="ARBA00010290"/>
    </source>
</evidence>
<keyword evidence="10" id="KW-0449">Lipoprotein</keyword>
<feature type="region of interest" description="Disordered" evidence="13">
    <location>
        <begin position="133"/>
        <end position="162"/>
    </location>
</feature>
<evidence type="ECO:0000256" key="11">
    <source>
        <dbReference type="PIRSR" id="PIRSR606689-1"/>
    </source>
</evidence>
<dbReference type="OrthoDB" id="5430812at2759"/>
<dbReference type="PROSITE" id="PS51417">
    <property type="entry name" value="ARF"/>
    <property type="match status" value="1"/>
</dbReference>
<dbReference type="Proteomes" id="UP000053958">
    <property type="component" value="Unassembled WGS sequence"/>
</dbReference>
<comment type="caution">
    <text evidence="15">The sequence shown here is derived from an EMBL/GenBank/DDBJ whole genome shotgun (WGS) entry which is preliminary data.</text>
</comment>
<dbReference type="GO" id="GO:0016192">
    <property type="term" value="P:vesicle-mediated transport"/>
    <property type="evidence" value="ECO:0007669"/>
    <property type="project" value="UniProtKB-KW"/>
</dbReference>
<keyword evidence="14" id="KW-1133">Transmembrane helix</keyword>
<gene>
    <name evidence="15" type="ORF">T310_1005</name>
</gene>
<dbReference type="EMBL" id="LASV01000040">
    <property type="protein sequence ID" value="KKA24971.1"/>
    <property type="molecule type" value="Genomic_DNA"/>
</dbReference>
<evidence type="ECO:0000256" key="5">
    <source>
        <dbReference type="ARBA" id="ARBA00022741"/>
    </source>
</evidence>
<dbReference type="Pfam" id="PF00025">
    <property type="entry name" value="Arf"/>
    <property type="match status" value="1"/>
</dbReference>
<proteinExistence type="inferred from homology"/>
<dbReference type="CDD" id="cd04150">
    <property type="entry name" value="Arf1_5_like"/>
    <property type="match status" value="1"/>
</dbReference>
<feature type="binding site" evidence="12">
    <location>
        <position position="777"/>
    </location>
    <ligand>
        <name>Mg(2+)</name>
        <dbReference type="ChEBI" id="CHEBI:18420"/>
    </ligand>
</feature>
<keyword evidence="14" id="KW-0812">Transmembrane</keyword>
<dbReference type="InterPro" id="IPR024156">
    <property type="entry name" value="Small_GTPase_ARF"/>
</dbReference>
<keyword evidence="12" id="KW-0460">Magnesium</keyword>
<dbReference type="InterPro" id="IPR045872">
    <property type="entry name" value="Arf1-5-like"/>
</dbReference>
<feature type="transmembrane region" description="Helical" evidence="14">
    <location>
        <begin position="583"/>
        <end position="606"/>
    </location>
</feature>
<dbReference type="Gene3D" id="1.20.58.340">
    <property type="entry name" value="Magnesium transport protein CorA, transmembrane region"/>
    <property type="match status" value="1"/>
</dbReference>
<feature type="transmembrane region" description="Helical" evidence="14">
    <location>
        <begin position="548"/>
        <end position="571"/>
    </location>
</feature>
<name>A0A0F4Z4E8_RASE3</name>
<dbReference type="SMART" id="SM00177">
    <property type="entry name" value="ARF"/>
    <property type="match status" value="1"/>
</dbReference>
<dbReference type="GO" id="GO:0046872">
    <property type="term" value="F:metal ion binding"/>
    <property type="evidence" value="ECO:0007669"/>
    <property type="project" value="UniProtKB-KW"/>
</dbReference>
<reference evidence="15 16" key="1">
    <citation type="submission" date="2015-04" db="EMBL/GenBank/DDBJ databases">
        <authorList>
            <person name="Heijne W.H."/>
            <person name="Fedorova N.D."/>
            <person name="Nierman W.C."/>
            <person name="Vollebregt A.W."/>
            <person name="Zhao Z."/>
            <person name="Wu L."/>
            <person name="Kumar M."/>
            <person name="Stam H."/>
            <person name="van den Berg M.A."/>
            <person name="Pel H.J."/>
        </authorList>
    </citation>
    <scope>NUCLEOTIDE SEQUENCE [LARGE SCALE GENOMIC DNA]</scope>
    <source>
        <strain evidence="15 16">CBS 393.64</strain>
    </source>
</reference>
<dbReference type="InterPro" id="IPR006689">
    <property type="entry name" value="Small_GTPase_ARF/SAR"/>
</dbReference>
<dbReference type="STRING" id="1408163.A0A0F4Z4E8"/>
<evidence type="ECO:0000256" key="4">
    <source>
        <dbReference type="ARBA" id="ARBA00022707"/>
    </source>
</evidence>
<comment type="subcellular location">
    <subcellularLocation>
        <location evidence="1">Golgi apparatus</location>
    </subcellularLocation>
</comment>
<dbReference type="PRINTS" id="PR00328">
    <property type="entry name" value="SAR1GTPBP"/>
</dbReference>
<evidence type="ECO:0000313" key="15">
    <source>
        <dbReference type="EMBL" id="KKA24971.1"/>
    </source>
</evidence>
<keyword evidence="8" id="KW-0333">Golgi apparatus</keyword>
<evidence type="ECO:0000256" key="14">
    <source>
        <dbReference type="SAM" id="Phobius"/>
    </source>
</evidence>
<keyword evidence="3" id="KW-0813">Transport</keyword>
<dbReference type="Gene3D" id="3.40.50.300">
    <property type="entry name" value="P-loop containing nucleotide triphosphate hydrolases"/>
    <property type="match status" value="1"/>
</dbReference>
<evidence type="ECO:0000256" key="9">
    <source>
        <dbReference type="ARBA" id="ARBA00023134"/>
    </source>
</evidence>
<dbReference type="InterPro" id="IPR045861">
    <property type="entry name" value="CorA_cytoplasmic_dom"/>
</dbReference>
<keyword evidence="12" id="KW-0479">Metal-binding</keyword>
<dbReference type="SUPFAM" id="SSF143865">
    <property type="entry name" value="CorA soluble domain-like"/>
    <property type="match status" value="1"/>
</dbReference>
<dbReference type="SMART" id="SM00178">
    <property type="entry name" value="SAR"/>
    <property type="match status" value="1"/>
</dbReference>
<dbReference type="InterPro" id="IPR005225">
    <property type="entry name" value="Small_GTP-bd"/>
</dbReference>
<dbReference type="SMART" id="SM00175">
    <property type="entry name" value="RAB"/>
    <property type="match status" value="1"/>
</dbReference>
<evidence type="ECO:0000256" key="1">
    <source>
        <dbReference type="ARBA" id="ARBA00004555"/>
    </source>
</evidence>
<evidence type="ECO:0000256" key="7">
    <source>
        <dbReference type="ARBA" id="ARBA00022927"/>
    </source>
</evidence>
<evidence type="ECO:0000256" key="3">
    <source>
        <dbReference type="ARBA" id="ARBA00022448"/>
    </source>
</evidence>
<feature type="region of interest" description="Disordered" evidence="13">
    <location>
        <begin position="635"/>
        <end position="666"/>
    </location>
</feature>
<keyword evidence="4" id="KW-0519">Myristate</keyword>
<dbReference type="GO" id="GO:0015031">
    <property type="term" value="P:protein transport"/>
    <property type="evidence" value="ECO:0007669"/>
    <property type="project" value="UniProtKB-KW"/>
</dbReference>
<dbReference type="NCBIfam" id="TIGR00231">
    <property type="entry name" value="small_GTP"/>
    <property type="match status" value="1"/>
</dbReference>
<accession>A0A0F4Z4E8</accession>
<feature type="binding site" evidence="12">
    <location>
        <position position="760"/>
    </location>
    <ligand>
        <name>Mg(2+)</name>
        <dbReference type="ChEBI" id="CHEBI:18420"/>
    </ligand>
</feature>
<protein>
    <submittedName>
        <fullName evidence="15">ADP-ribosylation factor</fullName>
    </submittedName>
</protein>
<organism evidence="15 16">
    <name type="scientific">Rasamsonia emersonii (strain ATCC 16479 / CBS 393.64 / IMI 116815)</name>
    <dbReference type="NCBI Taxonomy" id="1408163"/>
    <lineage>
        <taxon>Eukaryota</taxon>
        <taxon>Fungi</taxon>
        <taxon>Dikarya</taxon>
        <taxon>Ascomycota</taxon>
        <taxon>Pezizomycotina</taxon>
        <taxon>Eurotiomycetes</taxon>
        <taxon>Eurotiomycetidae</taxon>
        <taxon>Eurotiales</taxon>
        <taxon>Trichocomaceae</taxon>
        <taxon>Rasamsonia</taxon>
    </lineage>
</organism>
<keyword evidence="16" id="KW-1185">Reference proteome</keyword>
<sequence>MAETTALPRTLTTASEYYAGFQSTRPGLSQKFKNIDEEVHFREYQRLLLDRRTYNFVLDFGNEDAWCGVNLDEDDLVALMDAPRPKVFGTRWIYLFANWNSNIWAPERQKESIKYITKQYGVSERLQKMMCTEPVPQTRPPTVSPEASSDQTAPHHKGSGSHSVSVVNKLHELPDGDLEGAYHLNDLDPTHASGEVASSFKSLTFASIIDQIWHFCSVDYGPKCKIRSDPVKNAWTTPSLTCNGLLDTCIGYNSLYAVKINGREIDNGKGLPNGKRVWCWIILCNDGTIISMQENPFPGPYTPTAEEERTVIEAVRRNIVSIFSGVSKQYSADSERESLVTVRVRHFSDSEPDQASIKQEDGPSLLLYYIFDDWISSYRLVARREHMYGAILDDLRRKMLERPQVDLVDDLHWLGRRLAVLRRVYKSYEQIVVRLLQRQRLLRDEARSQRENPFLVNGSNETDVHDSIYSMSRSAILGTAEQYDMPVGVRLSSAAVGRFERLADRIQLYCLSEIESCLIEKDSLTFMVDGLPCFVTMDSQAVEKLTRITILLAKVTIVFLPVSLMTGYFSTQIQDLQHTFTARAYWISFAVLMFLSIVLLALFGYASDTIEGKTIYQSLFRTLFRSSKAKISKELASQNPTHGPETLRPLNGQPEEGVGIGEQERTNHRSAKRTVICRSSGGRGSGMKTGACSADGRFGVPRNRARGRWAALSISWACCCHCPPLTAANMGLTFSRLFDKIWGKKEMRILMVGLDAAGKTTILYKLKLGEIVTTIPTIGFNVETVEYKNIQFTVWDVGGQDKIRPLWRHYFQNTQGIIFVVDSNDRDRIVEAREELQRMLNEDELRDALLLVFANKQDLPNAMSPAEITQQLGLQSLTRRAWYIQSTCATTGDGLYEGLEWLAETLRKTGRD</sequence>